<gene>
    <name evidence="1" type="ORF">C1645_773450</name>
</gene>
<proteinExistence type="predicted"/>
<name>A0A397SS59_9GLOM</name>
<dbReference type="EMBL" id="QKYT01000236">
    <property type="protein sequence ID" value="RIA89010.1"/>
    <property type="molecule type" value="Genomic_DNA"/>
</dbReference>
<keyword evidence="2" id="KW-1185">Reference proteome</keyword>
<accession>A0A397SS59</accession>
<sequence>MIFIMNKMKKFYRDTKNSLVSINFPSLKFKWGANSIKLYLSFSHTLIFIQIHLGI</sequence>
<evidence type="ECO:0000313" key="2">
    <source>
        <dbReference type="Proteomes" id="UP000265703"/>
    </source>
</evidence>
<dbReference type="Proteomes" id="UP000265703">
    <property type="component" value="Unassembled WGS sequence"/>
</dbReference>
<protein>
    <submittedName>
        <fullName evidence="1">Uncharacterized protein</fullName>
    </submittedName>
</protein>
<evidence type="ECO:0000313" key="1">
    <source>
        <dbReference type="EMBL" id="RIA89010.1"/>
    </source>
</evidence>
<reference evidence="1 2" key="1">
    <citation type="submission" date="2018-06" db="EMBL/GenBank/DDBJ databases">
        <title>Comparative genomics reveals the genomic features of Rhizophagus irregularis, R. cerebriforme, R. diaphanum and Gigaspora rosea, and their symbiotic lifestyle signature.</title>
        <authorList>
            <person name="Morin E."/>
            <person name="San Clemente H."/>
            <person name="Chen E.C.H."/>
            <person name="De La Providencia I."/>
            <person name="Hainaut M."/>
            <person name="Kuo A."/>
            <person name="Kohler A."/>
            <person name="Murat C."/>
            <person name="Tang N."/>
            <person name="Roy S."/>
            <person name="Loubradou J."/>
            <person name="Henrissat B."/>
            <person name="Grigoriev I.V."/>
            <person name="Corradi N."/>
            <person name="Roux C."/>
            <person name="Martin F.M."/>
        </authorList>
    </citation>
    <scope>NUCLEOTIDE SEQUENCE [LARGE SCALE GENOMIC DNA]</scope>
    <source>
        <strain evidence="1 2">DAOM 227022</strain>
    </source>
</reference>
<comment type="caution">
    <text evidence="1">The sequence shown here is derived from an EMBL/GenBank/DDBJ whole genome shotgun (WGS) entry which is preliminary data.</text>
</comment>
<organism evidence="1 2">
    <name type="scientific">Glomus cerebriforme</name>
    <dbReference type="NCBI Taxonomy" id="658196"/>
    <lineage>
        <taxon>Eukaryota</taxon>
        <taxon>Fungi</taxon>
        <taxon>Fungi incertae sedis</taxon>
        <taxon>Mucoromycota</taxon>
        <taxon>Glomeromycotina</taxon>
        <taxon>Glomeromycetes</taxon>
        <taxon>Glomerales</taxon>
        <taxon>Glomeraceae</taxon>
        <taxon>Glomus</taxon>
    </lineage>
</organism>
<dbReference type="AlphaFoldDB" id="A0A397SS59"/>